<evidence type="ECO:0000313" key="3">
    <source>
        <dbReference type="Proteomes" id="UP000650524"/>
    </source>
</evidence>
<evidence type="ECO:0000313" key="2">
    <source>
        <dbReference type="EMBL" id="MBC8176409.1"/>
    </source>
</evidence>
<dbReference type="Gene3D" id="3.40.50.300">
    <property type="entry name" value="P-loop containing nucleotide triphosphate hydrolases"/>
    <property type="match status" value="1"/>
</dbReference>
<sequence length="169" mass="18877">MKEQFDPPIISVVGFSGAGKTTLLEKLIGVLSSRGYRVGSIKHDVHGFEFDKPGKDSWRHKHAGATTTLISSHHQIGMVMDVDHDHTPDELKVFFRNMDIIITEGYKQGNKPKLEIFRHDVHEAPLCRKDDHLIALISDVSIDLGVPQFSLDDTDGLADFLISSFDLDV</sequence>
<protein>
    <submittedName>
        <fullName evidence="2">Molybdopterin-guanine dinucleotide biosynthesis protein B</fullName>
    </submittedName>
</protein>
<proteinExistence type="predicted"/>
<name>A0A8J6T6Z6_9DELT</name>
<reference evidence="2 3" key="1">
    <citation type="submission" date="2020-08" db="EMBL/GenBank/DDBJ databases">
        <title>Bridging the membrane lipid divide: bacteria of the FCB group superphylum have the potential to synthesize archaeal ether lipids.</title>
        <authorList>
            <person name="Villanueva L."/>
            <person name="Von Meijenfeldt F.A.B."/>
            <person name="Westbye A.B."/>
            <person name="Yadav S."/>
            <person name="Hopmans E.C."/>
            <person name="Dutilh B.E."/>
            <person name="Sinninghe Damste J.S."/>
        </authorList>
    </citation>
    <scope>NUCLEOTIDE SEQUENCE [LARGE SCALE GENOMIC DNA]</scope>
    <source>
        <strain evidence="2">NIOZ-UU27</strain>
    </source>
</reference>
<evidence type="ECO:0000259" key="1">
    <source>
        <dbReference type="Pfam" id="PF03205"/>
    </source>
</evidence>
<comment type="caution">
    <text evidence="2">The sequence shown here is derived from an EMBL/GenBank/DDBJ whole genome shotgun (WGS) entry which is preliminary data.</text>
</comment>
<organism evidence="2 3">
    <name type="scientific">Candidatus Desulfacyla euxinica</name>
    <dbReference type="NCBI Taxonomy" id="2841693"/>
    <lineage>
        <taxon>Bacteria</taxon>
        <taxon>Deltaproteobacteria</taxon>
        <taxon>Candidatus Desulfacyla</taxon>
    </lineage>
</organism>
<dbReference type="Proteomes" id="UP000650524">
    <property type="component" value="Unassembled WGS sequence"/>
</dbReference>
<accession>A0A8J6T6Z6</accession>
<dbReference type="GO" id="GO:0005525">
    <property type="term" value="F:GTP binding"/>
    <property type="evidence" value="ECO:0007669"/>
    <property type="project" value="InterPro"/>
</dbReference>
<dbReference type="EMBL" id="JACNJD010000133">
    <property type="protein sequence ID" value="MBC8176409.1"/>
    <property type="molecule type" value="Genomic_DNA"/>
</dbReference>
<dbReference type="AlphaFoldDB" id="A0A8J6T6Z6"/>
<gene>
    <name evidence="2" type="primary">mobB</name>
    <name evidence="2" type="ORF">H8E19_03315</name>
</gene>
<dbReference type="CDD" id="cd03116">
    <property type="entry name" value="MobB"/>
    <property type="match status" value="1"/>
</dbReference>
<dbReference type="InterPro" id="IPR004435">
    <property type="entry name" value="MobB_dom"/>
</dbReference>
<dbReference type="InterPro" id="IPR027417">
    <property type="entry name" value="P-loop_NTPase"/>
</dbReference>
<dbReference type="PANTHER" id="PTHR40072:SF1">
    <property type="entry name" value="MOLYBDOPTERIN-GUANINE DINUCLEOTIDE BIOSYNTHESIS ADAPTER PROTEIN"/>
    <property type="match status" value="1"/>
</dbReference>
<dbReference type="SUPFAM" id="SSF52540">
    <property type="entry name" value="P-loop containing nucleoside triphosphate hydrolases"/>
    <property type="match status" value="1"/>
</dbReference>
<dbReference type="InterPro" id="IPR052539">
    <property type="entry name" value="MGD_biosynthesis_adapter"/>
</dbReference>
<feature type="domain" description="Molybdopterin-guanine dinucleotide biosynthesis protein B (MobB)" evidence="1">
    <location>
        <begin position="9"/>
        <end position="139"/>
    </location>
</feature>
<dbReference type="NCBIfam" id="TIGR00176">
    <property type="entry name" value="mobB"/>
    <property type="match status" value="1"/>
</dbReference>
<dbReference type="GO" id="GO:0006777">
    <property type="term" value="P:Mo-molybdopterin cofactor biosynthetic process"/>
    <property type="evidence" value="ECO:0007669"/>
    <property type="project" value="InterPro"/>
</dbReference>
<dbReference type="Pfam" id="PF03205">
    <property type="entry name" value="MobB"/>
    <property type="match status" value="1"/>
</dbReference>
<dbReference type="PANTHER" id="PTHR40072">
    <property type="entry name" value="MOLYBDOPTERIN-GUANINE DINUCLEOTIDE BIOSYNTHESIS ADAPTER PROTEIN-RELATED"/>
    <property type="match status" value="1"/>
</dbReference>